<accession>E9HXU7</accession>
<sequence>MGHKSLNYLNEDPLAGGNGTPTHPPQEPPAKRAKREELGPTGPRWRKQLLDGATWPWERSGALSVLATIKAHRDLALILGDTGPATMEQRPAMGAEETLIAPKARKEATTARKEATTARKVATPASTTIGSVTSKAGVRETPASIPTTVATSVFAISS</sequence>
<name>E9HXU7_DAPPU</name>
<proteinExistence type="predicted"/>
<reference evidence="2 3" key="1">
    <citation type="journal article" date="2011" name="Science">
        <title>The ecoresponsive genome of Daphnia pulex.</title>
        <authorList>
            <person name="Colbourne J.K."/>
            <person name="Pfrender M.E."/>
            <person name="Gilbert D."/>
            <person name="Thomas W.K."/>
            <person name="Tucker A."/>
            <person name="Oakley T.H."/>
            <person name="Tokishita S."/>
            <person name="Aerts A."/>
            <person name="Arnold G.J."/>
            <person name="Basu M.K."/>
            <person name="Bauer D.J."/>
            <person name="Caceres C.E."/>
            <person name="Carmel L."/>
            <person name="Casola C."/>
            <person name="Choi J.H."/>
            <person name="Detter J.C."/>
            <person name="Dong Q."/>
            <person name="Dusheyko S."/>
            <person name="Eads B.D."/>
            <person name="Frohlich T."/>
            <person name="Geiler-Samerotte K.A."/>
            <person name="Gerlach D."/>
            <person name="Hatcher P."/>
            <person name="Jogdeo S."/>
            <person name="Krijgsveld J."/>
            <person name="Kriventseva E.V."/>
            <person name="Kultz D."/>
            <person name="Laforsch C."/>
            <person name="Lindquist E."/>
            <person name="Lopez J."/>
            <person name="Manak J.R."/>
            <person name="Muller J."/>
            <person name="Pangilinan J."/>
            <person name="Patwardhan R.P."/>
            <person name="Pitluck S."/>
            <person name="Pritham E.J."/>
            <person name="Rechtsteiner A."/>
            <person name="Rho M."/>
            <person name="Rogozin I.B."/>
            <person name="Sakarya O."/>
            <person name="Salamov A."/>
            <person name="Schaack S."/>
            <person name="Shapiro H."/>
            <person name="Shiga Y."/>
            <person name="Skalitzky C."/>
            <person name="Smith Z."/>
            <person name="Souvorov A."/>
            <person name="Sung W."/>
            <person name="Tang Z."/>
            <person name="Tsuchiya D."/>
            <person name="Tu H."/>
            <person name="Vos H."/>
            <person name="Wang M."/>
            <person name="Wolf Y.I."/>
            <person name="Yamagata H."/>
            <person name="Yamada T."/>
            <person name="Ye Y."/>
            <person name="Shaw J.R."/>
            <person name="Andrews J."/>
            <person name="Crease T.J."/>
            <person name="Tang H."/>
            <person name="Lucas S.M."/>
            <person name="Robertson H.M."/>
            <person name="Bork P."/>
            <person name="Koonin E.V."/>
            <person name="Zdobnov E.M."/>
            <person name="Grigoriev I.V."/>
            <person name="Lynch M."/>
            <person name="Boore J.L."/>
        </authorList>
    </citation>
    <scope>NUCLEOTIDE SEQUENCE [LARGE SCALE GENOMIC DNA]</scope>
</reference>
<evidence type="ECO:0000313" key="2">
    <source>
        <dbReference type="EMBL" id="EFX63432.1"/>
    </source>
</evidence>
<organism evidence="2 3">
    <name type="scientific">Daphnia pulex</name>
    <name type="common">Water flea</name>
    <dbReference type="NCBI Taxonomy" id="6669"/>
    <lineage>
        <taxon>Eukaryota</taxon>
        <taxon>Metazoa</taxon>
        <taxon>Ecdysozoa</taxon>
        <taxon>Arthropoda</taxon>
        <taxon>Crustacea</taxon>
        <taxon>Branchiopoda</taxon>
        <taxon>Diplostraca</taxon>
        <taxon>Cladocera</taxon>
        <taxon>Anomopoda</taxon>
        <taxon>Daphniidae</taxon>
        <taxon>Daphnia</taxon>
    </lineage>
</organism>
<dbReference type="KEGG" id="dpx:DAPPUDRAFT_119216"/>
<dbReference type="HOGENOM" id="CLU_1671119_0_0_1"/>
<evidence type="ECO:0000256" key="1">
    <source>
        <dbReference type="SAM" id="MobiDB-lite"/>
    </source>
</evidence>
<feature type="region of interest" description="Disordered" evidence="1">
    <location>
        <begin position="1"/>
        <end position="51"/>
    </location>
</feature>
<dbReference type="InParanoid" id="E9HXU7"/>
<dbReference type="AlphaFoldDB" id="E9HXU7"/>
<dbReference type="Proteomes" id="UP000000305">
    <property type="component" value="Unassembled WGS sequence"/>
</dbReference>
<protein>
    <submittedName>
        <fullName evidence="2">Uncharacterized protein</fullName>
    </submittedName>
</protein>
<gene>
    <name evidence="2" type="ORF">DAPPUDRAFT_119216</name>
</gene>
<keyword evidence="3" id="KW-1185">Reference proteome</keyword>
<dbReference type="EMBL" id="GL733077">
    <property type="protein sequence ID" value="EFX63432.1"/>
    <property type="molecule type" value="Genomic_DNA"/>
</dbReference>
<evidence type="ECO:0000313" key="3">
    <source>
        <dbReference type="Proteomes" id="UP000000305"/>
    </source>
</evidence>